<evidence type="ECO:0000256" key="3">
    <source>
        <dbReference type="PROSITE-ProRule" id="PRU00284"/>
    </source>
</evidence>
<dbReference type="SUPFAM" id="SSF158472">
    <property type="entry name" value="HAMP domain-like"/>
    <property type="match status" value="1"/>
</dbReference>
<accession>A0A081BAA2</accession>
<gene>
    <name evidence="7" type="ORF">M2A_1469</name>
</gene>
<dbReference type="Gene3D" id="1.10.287.950">
    <property type="entry name" value="Methyl-accepting chemotaxis protein"/>
    <property type="match status" value="1"/>
</dbReference>
<evidence type="ECO:0000256" key="2">
    <source>
        <dbReference type="ARBA" id="ARBA00029447"/>
    </source>
</evidence>
<dbReference type="SMART" id="SM00304">
    <property type="entry name" value="HAMP"/>
    <property type="match status" value="1"/>
</dbReference>
<proteinExistence type="inferred from homology"/>
<evidence type="ECO:0000256" key="1">
    <source>
        <dbReference type="ARBA" id="ARBA00023224"/>
    </source>
</evidence>
<feature type="coiled-coil region" evidence="4">
    <location>
        <begin position="252"/>
        <end position="281"/>
    </location>
</feature>
<keyword evidence="1 3" id="KW-0807">Transducer</keyword>
<comment type="similarity">
    <text evidence="2">Belongs to the methyl-accepting chemotaxis (MCP) protein family.</text>
</comment>
<dbReference type="RefSeq" id="WP_081875455.1">
    <property type="nucleotide sequence ID" value="NZ_BBIO01000006.1"/>
</dbReference>
<dbReference type="InterPro" id="IPR004089">
    <property type="entry name" value="MCPsignal_dom"/>
</dbReference>
<dbReference type="AlphaFoldDB" id="A0A081BAA2"/>
<dbReference type="GO" id="GO:0016020">
    <property type="term" value="C:membrane"/>
    <property type="evidence" value="ECO:0007669"/>
    <property type="project" value="InterPro"/>
</dbReference>
<dbReference type="Gene3D" id="6.10.340.10">
    <property type="match status" value="1"/>
</dbReference>
<evidence type="ECO:0000259" key="6">
    <source>
        <dbReference type="PROSITE" id="PS50885"/>
    </source>
</evidence>
<reference evidence="7 8" key="1">
    <citation type="submission" date="2014-07" db="EMBL/GenBank/DDBJ databases">
        <title>Tepidicaulis marinum gen. nov., sp. nov., a novel marine bacterium denitrifying nitrate to nitrous oxide strictly under microaerobic conditions.</title>
        <authorList>
            <person name="Takeuchi M."/>
            <person name="Yamagishi T."/>
            <person name="Kamagata Y."/>
            <person name="Oshima K."/>
            <person name="Hattori M."/>
            <person name="Katayama T."/>
            <person name="Hanada S."/>
            <person name="Tamaki H."/>
            <person name="Marumo K."/>
            <person name="Maeda H."/>
            <person name="Nedachi M."/>
            <person name="Iwasaki W."/>
            <person name="Suwa Y."/>
            <person name="Sakata S."/>
        </authorList>
    </citation>
    <scope>NUCLEOTIDE SEQUENCE [LARGE SCALE GENOMIC DNA]</scope>
    <source>
        <strain evidence="7 8">MA2</strain>
    </source>
</reference>
<evidence type="ECO:0000313" key="8">
    <source>
        <dbReference type="Proteomes" id="UP000028702"/>
    </source>
</evidence>
<dbReference type="GO" id="GO:0007165">
    <property type="term" value="P:signal transduction"/>
    <property type="evidence" value="ECO:0007669"/>
    <property type="project" value="UniProtKB-KW"/>
</dbReference>
<dbReference type="PANTHER" id="PTHR32089">
    <property type="entry name" value="METHYL-ACCEPTING CHEMOTAXIS PROTEIN MCPB"/>
    <property type="match status" value="1"/>
</dbReference>
<protein>
    <submittedName>
        <fullName evidence="7">Methyl-accepting chemotaxis sensory transducer</fullName>
    </submittedName>
</protein>
<evidence type="ECO:0000259" key="5">
    <source>
        <dbReference type="PROSITE" id="PS50111"/>
    </source>
</evidence>
<dbReference type="Pfam" id="PF00015">
    <property type="entry name" value="MCPsignal"/>
    <property type="match status" value="1"/>
</dbReference>
<dbReference type="eggNOG" id="COG0840">
    <property type="taxonomic scope" value="Bacteria"/>
</dbReference>
<feature type="domain" description="Methyl-accepting transducer" evidence="5">
    <location>
        <begin position="285"/>
        <end position="521"/>
    </location>
</feature>
<dbReference type="SUPFAM" id="SSF58104">
    <property type="entry name" value="Methyl-accepting chemotaxis protein (MCP) signaling domain"/>
    <property type="match status" value="1"/>
</dbReference>
<evidence type="ECO:0000256" key="4">
    <source>
        <dbReference type="SAM" id="Coils"/>
    </source>
</evidence>
<dbReference type="EMBL" id="BBIO01000006">
    <property type="protein sequence ID" value="GAK44970.1"/>
    <property type="molecule type" value="Genomic_DNA"/>
</dbReference>
<name>A0A081BAA2_9HYPH</name>
<dbReference type="InterPro" id="IPR003660">
    <property type="entry name" value="HAMP_dom"/>
</dbReference>
<organism evidence="7 8">
    <name type="scientific">Tepidicaulis marinus</name>
    <dbReference type="NCBI Taxonomy" id="1333998"/>
    <lineage>
        <taxon>Bacteria</taxon>
        <taxon>Pseudomonadati</taxon>
        <taxon>Pseudomonadota</taxon>
        <taxon>Alphaproteobacteria</taxon>
        <taxon>Hyphomicrobiales</taxon>
        <taxon>Parvibaculaceae</taxon>
        <taxon>Tepidicaulis</taxon>
    </lineage>
</organism>
<comment type="caution">
    <text evidence="7">The sequence shown here is derived from an EMBL/GenBank/DDBJ whole genome shotgun (WGS) entry which is preliminary data.</text>
</comment>
<dbReference type="PROSITE" id="PS50111">
    <property type="entry name" value="CHEMOTAXIS_TRANSDUC_2"/>
    <property type="match status" value="1"/>
</dbReference>
<dbReference type="Proteomes" id="UP000028702">
    <property type="component" value="Unassembled WGS sequence"/>
</dbReference>
<evidence type="ECO:0000313" key="7">
    <source>
        <dbReference type="EMBL" id="GAK44970.1"/>
    </source>
</evidence>
<keyword evidence="4" id="KW-0175">Coiled coil</keyword>
<dbReference type="SMART" id="SM00283">
    <property type="entry name" value="MA"/>
    <property type="match status" value="1"/>
</dbReference>
<feature type="coiled-coil region" evidence="4">
    <location>
        <begin position="363"/>
        <end position="390"/>
    </location>
</feature>
<dbReference type="PANTHER" id="PTHR32089:SF112">
    <property type="entry name" value="LYSOZYME-LIKE PROTEIN-RELATED"/>
    <property type="match status" value="1"/>
</dbReference>
<sequence>MLDTKSVRFKILMPVLAVIALAVVSAAALVWTAQSGFSSLAETAEKGLSSSRQSLSLLGQFERADATVADVLAMNTIQSAQTIRQNYETKIAPLSGAIDALKALTVSSEARAKADVLAGLVSAWQANVRIVLGLDQSGQVPTSHLIDRQRGEIHTAIEEFRQLIAADVTDEMSAAESAFTRSILIALGLGGLLSLGCGVMAWRTAHNISSPLIALGRDADALSKGDLNVAVGTLKRDDEIGLLDGAMGRFKAALVEQREMREEADRERAQKEKRANQMDALIKDFHGQIADVLKSLSSAVHEMEATAQDMSHSVGDAKGRSEEVVSAARAAGDNVREISSSSDELLTSITNIGNLMRGTNETVRKADARTREMEEQVEELTRAVDRISEAMGLITEIANQTNLLALNATIEAARAGELGKGFAVVASEVKALSTQTQNASDEVRAVIDQLQKVLGSSVTKITESREAMQELGKVSTEVEAAIEQQSTFTSHITSSVHDVARGTQQVVSDLAQVNDSASKATDLAGRTHESARQLMVRSEEIDQFVKVFLDKIRAA</sequence>
<feature type="domain" description="HAMP" evidence="6">
    <location>
        <begin position="206"/>
        <end position="259"/>
    </location>
</feature>
<dbReference type="PROSITE" id="PS50885">
    <property type="entry name" value="HAMP"/>
    <property type="match status" value="1"/>
</dbReference>
<dbReference type="STRING" id="1333998.M2A_1469"/>
<keyword evidence="8" id="KW-1185">Reference proteome</keyword>
<dbReference type="Pfam" id="PF00672">
    <property type="entry name" value="HAMP"/>
    <property type="match status" value="1"/>
</dbReference>